<evidence type="ECO:0000256" key="5">
    <source>
        <dbReference type="ARBA" id="ARBA00022989"/>
    </source>
</evidence>
<feature type="signal peptide" evidence="10">
    <location>
        <begin position="1"/>
        <end position="23"/>
    </location>
</feature>
<dbReference type="InterPro" id="IPR005052">
    <property type="entry name" value="Lectin_leg"/>
</dbReference>
<comment type="subcellular location">
    <subcellularLocation>
        <location evidence="1">Endoplasmic reticulum-Golgi intermediate compartment membrane</location>
        <topology evidence="1">Single-pass type I membrane protein</topology>
    </subcellularLocation>
</comment>
<dbReference type="AlphaFoldDB" id="A0A6P8ILB3"/>
<evidence type="ECO:0000256" key="9">
    <source>
        <dbReference type="SAM" id="Phobius"/>
    </source>
</evidence>
<dbReference type="InParanoid" id="A0A6P8ILB3"/>
<dbReference type="FunCoup" id="A0A6P8ILB3">
    <property type="interactions" value="1259"/>
</dbReference>
<evidence type="ECO:0000256" key="1">
    <source>
        <dbReference type="ARBA" id="ARBA00004151"/>
    </source>
</evidence>
<dbReference type="PANTHER" id="PTHR12223">
    <property type="entry name" value="VESICULAR MANNOSE-BINDING LECTIN"/>
    <property type="match status" value="1"/>
</dbReference>
<gene>
    <name evidence="13" type="primary">LOC116302416</name>
</gene>
<feature type="domain" description="L-type lectin-like" evidence="11">
    <location>
        <begin position="30"/>
        <end position="253"/>
    </location>
</feature>
<feature type="transmembrane region" description="Helical" evidence="9">
    <location>
        <begin position="459"/>
        <end position="478"/>
    </location>
</feature>
<dbReference type="PANTHER" id="PTHR12223:SF28">
    <property type="entry name" value="LECTIN, MANNOSE BINDING 1 LIKE"/>
    <property type="match status" value="1"/>
</dbReference>
<dbReference type="FunFam" id="2.60.120.200:FF:000028">
    <property type="entry name" value="Blast:Protein ERGIC-53"/>
    <property type="match status" value="1"/>
</dbReference>
<dbReference type="GO" id="GO:0033116">
    <property type="term" value="C:endoplasmic reticulum-Golgi intermediate compartment membrane"/>
    <property type="evidence" value="ECO:0007669"/>
    <property type="project" value="UniProtKB-SubCell"/>
</dbReference>
<feature type="region of interest" description="Disordered" evidence="8">
    <location>
        <begin position="286"/>
        <end position="306"/>
    </location>
</feature>
<keyword evidence="7" id="KW-1015">Disulfide bond</keyword>
<dbReference type="RefSeq" id="XP_031567567.1">
    <property type="nucleotide sequence ID" value="XM_031711707.1"/>
</dbReference>
<proteinExistence type="predicted"/>
<evidence type="ECO:0000256" key="10">
    <source>
        <dbReference type="SAM" id="SignalP"/>
    </source>
</evidence>
<evidence type="ECO:0000256" key="4">
    <source>
        <dbReference type="ARBA" id="ARBA00022734"/>
    </source>
</evidence>
<dbReference type="Proteomes" id="UP000515163">
    <property type="component" value="Unplaced"/>
</dbReference>
<accession>A0A6P8ILB3</accession>
<evidence type="ECO:0000256" key="6">
    <source>
        <dbReference type="ARBA" id="ARBA00023136"/>
    </source>
</evidence>
<keyword evidence="12" id="KW-1185">Reference proteome</keyword>
<dbReference type="GO" id="GO:0006888">
    <property type="term" value="P:endoplasmic reticulum to Golgi vesicle-mediated transport"/>
    <property type="evidence" value="ECO:0007669"/>
    <property type="project" value="TreeGrafter"/>
</dbReference>
<evidence type="ECO:0000259" key="11">
    <source>
        <dbReference type="PROSITE" id="PS51328"/>
    </source>
</evidence>
<dbReference type="GO" id="GO:0005537">
    <property type="term" value="F:D-mannose binding"/>
    <property type="evidence" value="ECO:0007669"/>
    <property type="project" value="TreeGrafter"/>
</dbReference>
<keyword evidence="2 9" id="KW-0812">Transmembrane</keyword>
<evidence type="ECO:0000256" key="7">
    <source>
        <dbReference type="ARBA" id="ARBA00023157"/>
    </source>
</evidence>
<evidence type="ECO:0000256" key="2">
    <source>
        <dbReference type="ARBA" id="ARBA00022692"/>
    </source>
</evidence>
<reference evidence="13" key="1">
    <citation type="submission" date="2025-08" db="UniProtKB">
        <authorList>
            <consortium name="RefSeq"/>
        </authorList>
    </citation>
    <scope>IDENTIFICATION</scope>
    <source>
        <tissue evidence="13">Tentacle</tissue>
    </source>
</reference>
<dbReference type="PROSITE" id="PS51328">
    <property type="entry name" value="L_LECTIN_LIKE"/>
    <property type="match status" value="1"/>
</dbReference>
<dbReference type="GO" id="GO:0030134">
    <property type="term" value="C:COPII-coated ER to Golgi transport vesicle"/>
    <property type="evidence" value="ECO:0007669"/>
    <property type="project" value="TreeGrafter"/>
</dbReference>
<dbReference type="GeneID" id="116302416"/>
<sequence>MADVTSFSLPIFLFFIIPSLILADSGERHVKYEYKYSFKGPHLMNKQGQIPFWTFGGSAIPSNDQVRITPSLRDQSGFLWTANKFSSESWEIEGHFRVTGRGRVGADGFAIWFTETAGKQGPVFGSSDKWNGLGVLCDSFDNDGEQNNPFVSIMVNDGTKAYEHHNDGKNQHLGGCLRDFRNRPHPIRVKVRYYQHVLTVWFHSGMSTKSEDFELCTRIENVNLPKEGYFGISAATGGLADDHDVLSFSTLTLTPPKEGGAPGTGISQEEQDKLTKQYEEYQQKLEKQKQEYAEAHPDKVKKDEEQYESAYERDIRLVYEGQNAIHHMLNQLHTKTGELTVQANTLHTLVSTDHNRMSNMVTSDKTINRQEVNTIINLQQQMTTKLDDIKNALGRIQPGSLDKRDVGTSDVSSQIGTMQNAMDTLLHTVNNMASKQQFAGDKKKDCPPPPPMPQCIGPGYFVFLIITQIAMLVGYITYRNQKEAAAKKFF</sequence>
<keyword evidence="5 9" id="KW-1133">Transmembrane helix</keyword>
<dbReference type="InterPro" id="IPR013320">
    <property type="entry name" value="ConA-like_dom_sf"/>
</dbReference>
<evidence type="ECO:0000256" key="3">
    <source>
        <dbReference type="ARBA" id="ARBA00022729"/>
    </source>
</evidence>
<dbReference type="KEGG" id="aten:116302416"/>
<dbReference type="Pfam" id="PF03388">
    <property type="entry name" value="Lectin_leg-like"/>
    <property type="match status" value="1"/>
</dbReference>
<dbReference type="OrthoDB" id="10265193at2759"/>
<dbReference type="GO" id="GO:0005789">
    <property type="term" value="C:endoplasmic reticulum membrane"/>
    <property type="evidence" value="ECO:0007669"/>
    <property type="project" value="TreeGrafter"/>
</dbReference>
<dbReference type="InterPro" id="IPR051136">
    <property type="entry name" value="Intracellular_Lectin-GPT"/>
</dbReference>
<dbReference type="SUPFAM" id="SSF49899">
    <property type="entry name" value="Concanavalin A-like lectins/glucanases"/>
    <property type="match status" value="1"/>
</dbReference>
<dbReference type="Gene3D" id="2.60.120.200">
    <property type="match status" value="1"/>
</dbReference>
<keyword evidence="4" id="KW-0430">Lectin</keyword>
<keyword evidence="6 9" id="KW-0472">Membrane</keyword>
<keyword evidence="3 10" id="KW-0732">Signal</keyword>
<dbReference type="GO" id="GO:0000139">
    <property type="term" value="C:Golgi membrane"/>
    <property type="evidence" value="ECO:0007669"/>
    <property type="project" value="TreeGrafter"/>
</dbReference>
<feature type="chain" id="PRO_5028305474" evidence="10">
    <location>
        <begin position="24"/>
        <end position="490"/>
    </location>
</feature>
<organism evidence="12 13">
    <name type="scientific">Actinia tenebrosa</name>
    <name type="common">Australian red waratah sea anemone</name>
    <dbReference type="NCBI Taxonomy" id="6105"/>
    <lineage>
        <taxon>Eukaryota</taxon>
        <taxon>Metazoa</taxon>
        <taxon>Cnidaria</taxon>
        <taxon>Anthozoa</taxon>
        <taxon>Hexacorallia</taxon>
        <taxon>Actiniaria</taxon>
        <taxon>Actiniidae</taxon>
        <taxon>Actinia</taxon>
    </lineage>
</organism>
<dbReference type="CDD" id="cd06902">
    <property type="entry name" value="lectin_ERGIC-53_ERGL"/>
    <property type="match status" value="1"/>
</dbReference>
<name>A0A6P8ILB3_ACTTE</name>
<protein>
    <submittedName>
        <fullName evidence="13">Protein ERGIC-53-like</fullName>
    </submittedName>
</protein>
<evidence type="ECO:0000313" key="12">
    <source>
        <dbReference type="Proteomes" id="UP000515163"/>
    </source>
</evidence>
<evidence type="ECO:0000256" key="8">
    <source>
        <dbReference type="SAM" id="MobiDB-lite"/>
    </source>
</evidence>
<evidence type="ECO:0000313" key="13">
    <source>
        <dbReference type="RefSeq" id="XP_031567567.1"/>
    </source>
</evidence>